<name>A0A2N7W2K8_9BURK</name>
<comment type="caution">
    <text evidence="1">The sequence shown here is derived from an EMBL/GenBank/DDBJ whole genome shotgun (WGS) entry which is preliminary data.</text>
</comment>
<gene>
    <name evidence="1" type="ORF">C0Z18_00145</name>
</gene>
<dbReference type="AlphaFoldDB" id="A0A2N7W2K8"/>
<dbReference type="EMBL" id="PNYA01000001">
    <property type="protein sequence ID" value="PMS23639.1"/>
    <property type="molecule type" value="Genomic_DNA"/>
</dbReference>
<dbReference type="InterPro" id="IPR047706">
    <property type="entry name" value="BCAM0308-like"/>
</dbReference>
<dbReference type="Proteomes" id="UP000235616">
    <property type="component" value="Unassembled WGS sequence"/>
</dbReference>
<keyword evidence="2" id="KW-1185">Reference proteome</keyword>
<evidence type="ECO:0000313" key="2">
    <source>
        <dbReference type="Proteomes" id="UP000235616"/>
    </source>
</evidence>
<accession>A0A2N7W2K8</accession>
<organism evidence="1 2">
    <name type="scientific">Trinickia dabaoshanensis</name>
    <dbReference type="NCBI Taxonomy" id="564714"/>
    <lineage>
        <taxon>Bacteria</taxon>
        <taxon>Pseudomonadati</taxon>
        <taxon>Pseudomonadota</taxon>
        <taxon>Betaproteobacteria</taxon>
        <taxon>Burkholderiales</taxon>
        <taxon>Burkholderiaceae</taxon>
        <taxon>Trinickia</taxon>
    </lineage>
</organism>
<reference evidence="1 2" key="1">
    <citation type="submission" date="2018-01" db="EMBL/GenBank/DDBJ databases">
        <title>Whole genome analyses suggest that Burkholderia sensu lato contains two further novel genera in the rhizoxinica-symbiotica group Mycetohabitans gen. nov., and Trinickia gen. nov.: implications for the evolution of diazotrophy and nodulation in the Burkholderiaceae.</title>
        <authorList>
            <person name="Estrada-de los Santos P."/>
            <person name="Palmer M."/>
            <person name="Chavez-Ramirez B."/>
            <person name="Beukes C."/>
            <person name="Steenkamp E.T."/>
            <person name="Hirsch A.M."/>
            <person name="Manyaka P."/>
            <person name="Maluk M."/>
            <person name="Lafos M."/>
            <person name="Crook M."/>
            <person name="Gross E."/>
            <person name="Simon M.F."/>
            <person name="Bueno dos Reis Junior F."/>
            <person name="Poole P.S."/>
            <person name="Venter S.N."/>
            <person name="James E.K."/>
        </authorList>
    </citation>
    <scope>NUCLEOTIDE SEQUENCE [LARGE SCALE GENOMIC DNA]</scope>
    <source>
        <strain evidence="1 2">GIMN1.004</strain>
    </source>
</reference>
<dbReference type="RefSeq" id="WP_102643349.1">
    <property type="nucleotide sequence ID" value="NZ_PNYA01000001.1"/>
</dbReference>
<sequence>MSDHTRPFKAGEHAEVFPGLGHDPYRLRGKLHEPSVCPSCGVVYTGGRWQWVPRPADAHEAACMACRRTADRLPAGYLTIDGEFAAQHQVEIVDLLRRDEAKTRAHHPMKRIMSIEASDGATVVETTDVHYTRDLGEALKSAFQGTLEVKYSLDQDLARVHWRR</sequence>
<proteinExistence type="predicted"/>
<dbReference type="OrthoDB" id="9785278at2"/>
<evidence type="ECO:0000313" key="1">
    <source>
        <dbReference type="EMBL" id="PMS23639.1"/>
    </source>
</evidence>
<protein>
    <submittedName>
        <fullName evidence="1">ATPase</fullName>
    </submittedName>
</protein>
<dbReference type="NCBIfam" id="NF040826">
    <property type="entry name" value="lxa_BCAM0308"/>
    <property type="match status" value="1"/>
</dbReference>